<sequence>MPKAPKGLSYNELVKLCVLLHKRPTVFIFGRGKMRKANDSHTIAGALRGFSGFTIQMVRTISLVMFVFLVIIFYNIYNFYNVQFVTEKYQMEIRKDVQTINKRLLFAVASNDESVTAAQKEDLEGRFPKIEGYFSTISGNLNNEELGSQLTTNWKNFETASFEMLSLVEAGDTAGAVEYYNSTLNDVSEALADSLDLTGQLAETAATSKYITILVVMGVSVVVLLLALIAITVMNKKKCKEMVEHIEADLNILADASAEIAKGNVHIDIDYETDNEIGRVARQLKVAVESLSSYIDEIAKNMQTMASGNFNISFDRNFDGDFQEIQVAIESFSQQISDSMTEIMEVSQMVSDGANQIASAGQNLADTVTSQANIVDDLSVTVGEITDQISSNSTDATSISKEVEVVAENIVEGNKRMQDVVNAMDAISASSQEISKIIDTINAIADQTNLLSLNASIEAARAGEAGKGFAVVATEVSQLAGQTVEAAQNTAGLINASLKSVEEGISIANDTAEKLNGMVAQVQGIAEKVKTIAEASNSQAISVKEMKSNISEISSVGQNNAATSEESLALSYEMNEHANSLKGLVDKFELKK</sequence>
<evidence type="ECO:0000256" key="2">
    <source>
        <dbReference type="ARBA" id="ARBA00029447"/>
    </source>
</evidence>
<organism evidence="7 8">
    <name type="scientific">Pseudobutyrivibrio xylanivorans</name>
    <dbReference type="NCBI Taxonomy" id="185007"/>
    <lineage>
        <taxon>Bacteria</taxon>
        <taxon>Bacillati</taxon>
        <taxon>Bacillota</taxon>
        <taxon>Clostridia</taxon>
        <taxon>Lachnospirales</taxon>
        <taxon>Lachnospiraceae</taxon>
        <taxon>Pseudobutyrivibrio</taxon>
    </lineage>
</organism>
<dbReference type="Gene3D" id="1.10.287.950">
    <property type="entry name" value="Methyl-accepting chemotaxis protein"/>
    <property type="match status" value="1"/>
</dbReference>
<dbReference type="PANTHER" id="PTHR43531:SF11">
    <property type="entry name" value="METHYL-ACCEPTING CHEMOTAXIS PROTEIN 3"/>
    <property type="match status" value="1"/>
</dbReference>
<evidence type="ECO:0000259" key="6">
    <source>
        <dbReference type="PROSITE" id="PS50885"/>
    </source>
</evidence>
<dbReference type="PANTHER" id="PTHR43531">
    <property type="entry name" value="PROTEIN ICFG"/>
    <property type="match status" value="1"/>
</dbReference>
<dbReference type="PROSITE" id="PS50885">
    <property type="entry name" value="HAMP"/>
    <property type="match status" value="1"/>
</dbReference>
<dbReference type="Pfam" id="PF00015">
    <property type="entry name" value="MCPsignal"/>
    <property type="match status" value="1"/>
</dbReference>
<keyword evidence="1" id="KW-0145">Chemotaxis</keyword>
<dbReference type="SUPFAM" id="SSF58104">
    <property type="entry name" value="Methyl-accepting chemotaxis protein (MCP) signaling domain"/>
    <property type="match status" value="1"/>
</dbReference>
<dbReference type="InterPro" id="IPR004090">
    <property type="entry name" value="Chemotax_Me-accpt_rcpt"/>
</dbReference>
<accession>A0A5P6VQ55</accession>
<comment type="similarity">
    <text evidence="2">Belongs to the methyl-accepting chemotaxis (MCP) protein family.</text>
</comment>
<dbReference type="SMART" id="SM00304">
    <property type="entry name" value="HAMP"/>
    <property type="match status" value="1"/>
</dbReference>
<proteinExistence type="inferred from homology"/>
<feature type="transmembrane region" description="Helical" evidence="4">
    <location>
        <begin position="57"/>
        <end position="77"/>
    </location>
</feature>
<feature type="domain" description="HAMP" evidence="6">
    <location>
        <begin position="244"/>
        <end position="296"/>
    </location>
</feature>
<dbReference type="Proteomes" id="UP000327030">
    <property type="component" value="Chromosome 1"/>
</dbReference>
<dbReference type="KEGG" id="pxv:FXF36_06910"/>
<evidence type="ECO:0000256" key="1">
    <source>
        <dbReference type="ARBA" id="ARBA00022500"/>
    </source>
</evidence>
<dbReference type="PRINTS" id="PR00260">
    <property type="entry name" value="CHEMTRNSDUCR"/>
</dbReference>
<dbReference type="GO" id="GO:0006935">
    <property type="term" value="P:chemotaxis"/>
    <property type="evidence" value="ECO:0007669"/>
    <property type="project" value="UniProtKB-KW"/>
</dbReference>
<evidence type="ECO:0000256" key="3">
    <source>
        <dbReference type="PROSITE-ProRule" id="PRU00284"/>
    </source>
</evidence>
<dbReference type="GO" id="GO:0005886">
    <property type="term" value="C:plasma membrane"/>
    <property type="evidence" value="ECO:0007669"/>
    <property type="project" value="TreeGrafter"/>
</dbReference>
<evidence type="ECO:0000313" key="8">
    <source>
        <dbReference type="Proteomes" id="UP000327030"/>
    </source>
</evidence>
<dbReference type="AlphaFoldDB" id="A0A5P6VQ55"/>
<feature type="transmembrane region" description="Helical" evidence="4">
    <location>
        <begin position="210"/>
        <end position="233"/>
    </location>
</feature>
<evidence type="ECO:0000313" key="7">
    <source>
        <dbReference type="EMBL" id="QFJ54600.1"/>
    </source>
</evidence>
<reference evidence="8" key="1">
    <citation type="submission" date="2019-08" db="EMBL/GenBank/DDBJ databases">
        <title>Complete Genome Sequence of the Polysaccharide-Degrading Rumen Bacterium Pseudobutyrivibrio xylanivorans MA3014.</title>
        <authorList>
            <person name="Palevich N."/>
            <person name="Maclean P.H."/>
            <person name="Kelly W.J."/>
            <person name="Leahy S.C."/>
            <person name="Rakonjac J."/>
            <person name="Attwood G.T."/>
        </authorList>
    </citation>
    <scope>NUCLEOTIDE SEQUENCE [LARGE SCALE GENOMIC DNA]</scope>
    <source>
        <strain evidence="8">MA3014</strain>
    </source>
</reference>
<gene>
    <name evidence="7" type="ORF">FXF36_06910</name>
</gene>
<keyword evidence="4" id="KW-1133">Transmembrane helix</keyword>
<dbReference type="Gene3D" id="6.10.340.10">
    <property type="match status" value="1"/>
</dbReference>
<dbReference type="InterPro" id="IPR051310">
    <property type="entry name" value="MCP_chemotaxis"/>
</dbReference>
<dbReference type="GO" id="GO:0007165">
    <property type="term" value="P:signal transduction"/>
    <property type="evidence" value="ECO:0007669"/>
    <property type="project" value="UniProtKB-KW"/>
</dbReference>
<keyword evidence="3" id="KW-0807">Transducer</keyword>
<evidence type="ECO:0000256" key="4">
    <source>
        <dbReference type="SAM" id="Phobius"/>
    </source>
</evidence>
<protein>
    <submittedName>
        <fullName evidence="7">Methyl-accepting chemotaxis protein</fullName>
    </submittedName>
</protein>
<dbReference type="CDD" id="cd06225">
    <property type="entry name" value="HAMP"/>
    <property type="match status" value="1"/>
</dbReference>
<dbReference type="Pfam" id="PF00672">
    <property type="entry name" value="HAMP"/>
    <property type="match status" value="1"/>
</dbReference>
<evidence type="ECO:0000259" key="5">
    <source>
        <dbReference type="PROSITE" id="PS50111"/>
    </source>
</evidence>
<name>A0A5P6VQ55_PSEXY</name>
<keyword evidence="4" id="KW-0472">Membrane</keyword>
<dbReference type="InterPro" id="IPR003660">
    <property type="entry name" value="HAMP_dom"/>
</dbReference>
<dbReference type="GO" id="GO:0004888">
    <property type="term" value="F:transmembrane signaling receptor activity"/>
    <property type="evidence" value="ECO:0007669"/>
    <property type="project" value="InterPro"/>
</dbReference>
<dbReference type="InterPro" id="IPR004089">
    <property type="entry name" value="MCPsignal_dom"/>
</dbReference>
<dbReference type="PROSITE" id="PS50111">
    <property type="entry name" value="CHEMOTAXIS_TRANSDUC_2"/>
    <property type="match status" value="1"/>
</dbReference>
<feature type="domain" description="Methyl-accepting transducer" evidence="5">
    <location>
        <begin position="346"/>
        <end position="575"/>
    </location>
</feature>
<dbReference type="EMBL" id="CP043028">
    <property type="protein sequence ID" value="QFJ54600.1"/>
    <property type="molecule type" value="Genomic_DNA"/>
</dbReference>
<dbReference type="SMART" id="SM00283">
    <property type="entry name" value="MA"/>
    <property type="match status" value="1"/>
</dbReference>
<keyword evidence="4" id="KW-0812">Transmembrane</keyword>